<dbReference type="SUPFAM" id="SSF88713">
    <property type="entry name" value="Glycoside hydrolase/deacetylase"/>
    <property type="match status" value="1"/>
</dbReference>
<dbReference type="PANTHER" id="PTHR30292:SF0">
    <property type="entry name" value="5-OXOPROLINASE SUBUNIT A"/>
    <property type="match status" value="1"/>
</dbReference>
<dbReference type="CDD" id="cd10787">
    <property type="entry name" value="LamB_YcsF_like"/>
    <property type="match status" value="1"/>
</dbReference>
<dbReference type="Pfam" id="PF03746">
    <property type="entry name" value="LamB_YcsF"/>
    <property type="match status" value="1"/>
</dbReference>
<dbReference type="Gene3D" id="3.20.20.370">
    <property type="entry name" value="Glycoside hydrolase/deacetylase"/>
    <property type="match status" value="1"/>
</dbReference>
<dbReference type="GeneID" id="83063775"/>
<dbReference type="RefSeq" id="WP_096377556.1">
    <property type="nucleotide sequence ID" value="NZ_AP014940.1"/>
</dbReference>
<evidence type="ECO:0000313" key="2">
    <source>
        <dbReference type="Proteomes" id="UP000218824"/>
    </source>
</evidence>
<protein>
    <recommendedName>
        <fullName evidence="3">LamB/YcsF family protein</fullName>
    </recommendedName>
</protein>
<evidence type="ECO:0008006" key="3">
    <source>
        <dbReference type="Google" id="ProtNLM"/>
    </source>
</evidence>
<evidence type="ECO:0000313" key="1">
    <source>
        <dbReference type="EMBL" id="BAV97392.1"/>
    </source>
</evidence>
<dbReference type="InterPro" id="IPR005501">
    <property type="entry name" value="LamB/YcsF/PxpA-like"/>
</dbReference>
<dbReference type="InterPro" id="IPR011330">
    <property type="entry name" value="Glyco_hydro/deAcase_b/a-brl"/>
</dbReference>
<organism evidence="1 2">
    <name type="scientific">Lysobacter enzymogenes</name>
    <dbReference type="NCBI Taxonomy" id="69"/>
    <lineage>
        <taxon>Bacteria</taxon>
        <taxon>Pseudomonadati</taxon>
        <taxon>Pseudomonadota</taxon>
        <taxon>Gammaproteobacteria</taxon>
        <taxon>Lysobacterales</taxon>
        <taxon>Lysobacteraceae</taxon>
        <taxon>Lysobacter</taxon>
    </lineage>
</organism>
<gene>
    <name evidence="1" type="ORF">LEN_1905</name>
</gene>
<dbReference type="NCBIfam" id="NF003816">
    <property type="entry name" value="PRK05406.1-5"/>
    <property type="match status" value="1"/>
</dbReference>
<dbReference type="AlphaFoldDB" id="A0AAU9AS03"/>
<dbReference type="GO" id="GO:0005975">
    <property type="term" value="P:carbohydrate metabolic process"/>
    <property type="evidence" value="ECO:0007669"/>
    <property type="project" value="InterPro"/>
</dbReference>
<dbReference type="PANTHER" id="PTHR30292">
    <property type="entry name" value="UNCHARACTERIZED PROTEIN YBGL-RELATED"/>
    <property type="match status" value="1"/>
</dbReference>
<name>A0AAU9AS03_LYSEN</name>
<dbReference type="EMBL" id="AP014940">
    <property type="protein sequence ID" value="BAV97392.1"/>
    <property type="molecule type" value="Genomic_DNA"/>
</dbReference>
<reference evidence="1 2" key="1">
    <citation type="journal article" date="2017" name="DNA Res.">
        <title>Complete genome sequence and expression profile of the commercial lytic enzyme producer Lysobacter enzymogenes M497-1.</title>
        <authorList>
            <person name="Takami H."/>
            <person name="Toyoda A."/>
            <person name="Uchiyama I."/>
            <person name="Itoh T."/>
            <person name="Takaki Y."/>
            <person name="Arai W."/>
            <person name="Nishi S."/>
            <person name="Kawai M."/>
            <person name="Shinya K."/>
            <person name="Ikeda H."/>
        </authorList>
    </citation>
    <scope>NUCLEOTIDE SEQUENCE [LARGE SCALE GENOMIC DNA]</scope>
    <source>
        <strain evidence="1 2">M497-1</strain>
    </source>
</reference>
<dbReference type="KEGG" id="lem:LEN_1905"/>
<dbReference type="NCBIfam" id="NF003814">
    <property type="entry name" value="PRK05406.1-3"/>
    <property type="match status" value="1"/>
</dbReference>
<proteinExistence type="predicted"/>
<sequence length="247" mass="25735">MSGRIDFNCDLGEGCGDDAAILPYVSSANIACGGHAGDEATMRATLRLCRAHGVAAGAHPGYEDREHFGRRTLALPGEDIAALVRRQLQRLAAIAAEEGVALTHVKPHGALYNLAADDRGVADAIAGAAAQFDPTLIVFGLAQSELTDAAQRLGLRVAHEVFAERGYAGNGRLLPRGQPGAVIESLDAAIAQVRELALHGRVRVAGGETIALRADTLCLHGDRSDAPQFARAVRAALEAEGVRVAAL</sequence>
<dbReference type="Proteomes" id="UP000218824">
    <property type="component" value="Chromosome"/>
</dbReference>
<accession>A0AAU9AS03</accession>